<proteinExistence type="predicted"/>
<sequence>MRARSLSREAKAAFEPGGTTDMSVFSMQLLETTQERIQKTDRAVLADIPGTELASKETRKTERDVYASKLSSIMYSAKSEVFCLFYSRSLKNPKGTVSAQDHYREYGNFISSAGFSLFACVEGKATEPCLILWKMKYTCKGYSPSKFYQLVMLNTWEIKSKFNSPRFLNWVEKRISKINEMMEIPLNFLVEKNLAPVSFDIFLLWRVKQPLQKFKATNPAPLPLHFFYLPNTEKSELNEYSSFLLQLS</sequence>
<keyword evidence="2" id="KW-1185">Reference proteome</keyword>
<name>A0A3M0KH29_HIRRU</name>
<evidence type="ECO:0000313" key="2">
    <source>
        <dbReference type="Proteomes" id="UP000269221"/>
    </source>
</evidence>
<comment type="caution">
    <text evidence="1">The sequence shown here is derived from an EMBL/GenBank/DDBJ whole genome shotgun (WGS) entry which is preliminary data.</text>
</comment>
<accession>A0A3M0KH29</accession>
<dbReference type="AlphaFoldDB" id="A0A3M0KH29"/>
<protein>
    <submittedName>
        <fullName evidence="1">Uncharacterized protein</fullName>
    </submittedName>
</protein>
<organism evidence="1 2">
    <name type="scientific">Hirundo rustica rustica</name>
    <dbReference type="NCBI Taxonomy" id="333673"/>
    <lineage>
        <taxon>Eukaryota</taxon>
        <taxon>Metazoa</taxon>
        <taxon>Chordata</taxon>
        <taxon>Craniata</taxon>
        <taxon>Vertebrata</taxon>
        <taxon>Euteleostomi</taxon>
        <taxon>Archelosauria</taxon>
        <taxon>Archosauria</taxon>
        <taxon>Dinosauria</taxon>
        <taxon>Saurischia</taxon>
        <taxon>Theropoda</taxon>
        <taxon>Coelurosauria</taxon>
        <taxon>Aves</taxon>
        <taxon>Neognathae</taxon>
        <taxon>Neoaves</taxon>
        <taxon>Telluraves</taxon>
        <taxon>Australaves</taxon>
        <taxon>Passeriformes</taxon>
        <taxon>Sylvioidea</taxon>
        <taxon>Hirundinidae</taxon>
        <taxon>Hirundo</taxon>
    </lineage>
</organism>
<dbReference type="Proteomes" id="UP000269221">
    <property type="component" value="Unassembled WGS sequence"/>
</dbReference>
<gene>
    <name evidence="1" type="ORF">DUI87_09980</name>
</gene>
<reference evidence="1 2" key="1">
    <citation type="submission" date="2018-07" db="EMBL/GenBank/DDBJ databases">
        <title>A high quality draft genome assembly of the barn swallow (H. rustica rustica).</title>
        <authorList>
            <person name="Formenti G."/>
            <person name="Chiara M."/>
            <person name="Poveda L."/>
            <person name="Francoijs K.-J."/>
            <person name="Bonisoli-Alquati A."/>
            <person name="Canova L."/>
            <person name="Gianfranceschi L."/>
            <person name="Horner D.S."/>
            <person name="Saino N."/>
        </authorList>
    </citation>
    <scope>NUCLEOTIDE SEQUENCE [LARGE SCALE GENOMIC DNA]</scope>
    <source>
        <strain evidence="1">Chelidonia</strain>
        <tissue evidence="1">Blood</tissue>
    </source>
</reference>
<dbReference type="EMBL" id="QRBI01000106">
    <property type="protein sequence ID" value="RMC12463.1"/>
    <property type="molecule type" value="Genomic_DNA"/>
</dbReference>
<evidence type="ECO:0000313" key="1">
    <source>
        <dbReference type="EMBL" id="RMC12463.1"/>
    </source>
</evidence>